<dbReference type="InterPro" id="IPR017850">
    <property type="entry name" value="Alkaline_phosphatase_core_sf"/>
</dbReference>
<dbReference type="GO" id="GO:0005737">
    <property type="term" value="C:cytoplasm"/>
    <property type="evidence" value="ECO:0007669"/>
    <property type="project" value="TreeGrafter"/>
</dbReference>
<sequence length="489" mass="54810">MSGAHRLAIMNQPNILLVIADGMQAGAVEPNHPCLTPNLTSLADRGVRFKNAHTTCPTCSPARASLMTGLLPHNHGVLEVEHGRDEDQSVLRTQYPHFAQQLSDAGYSTGYFGKWHIERTNEVANFGWQESVVKGAEHVKGLGRGDRGPQSLQIDEALRGEVSGPKGYRTVLHWGVTDTPLLERYPGTTVLDAEDYLQKATTEQSPWCCCVSFSEPNEALVVGRETWDQYAEIDIPLPVNFQDDLSDRPNFYQRQRKIGANLSDEHWKAARRCYFGRITEIDSLLPRLLAPIEKAGQLENTVVVFLADHGRYVGGHGFDAHNFGAFEEIYRIPLIVAGPEVASGKTCEAFVSIGDVGVTLNDLGQAESMNSTDSNSFKSLLHSPDDILESFQTGYAEYHGTRFPLMQRILWEGPWKFVFNGFDFDELYNLDDDPYEMQNLINEETQQDHIQKMMAKLWKRVRETGDRAILESHYFSMRFAAVGPDASVE</sequence>
<dbReference type="GO" id="GO:0046872">
    <property type="term" value="F:metal ion binding"/>
    <property type="evidence" value="ECO:0007669"/>
    <property type="project" value="UniProtKB-KW"/>
</dbReference>
<dbReference type="Proteomes" id="UP000315724">
    <property type="component" value="Chromosome"/>
</dbReference>
<dbReference type="Gene3D" id="3.40.720.10">
    <property type="entry name" value="Alkaline Phosphatase, subunit A"/>
    <property type="match status" value="1"/>
</dbReference>
<evidence type="ECO:0000259" key="4">
    <source>
        <dbReference type="Pfam" id="PF00884"/>
    </source>
</evidence>
<dbReference type="AlphaFoldDB" id="A0A517QSV7"/>
<evidence type="ECO:0000256" key="3">
    <source>
        <dbReference type="ARBA" id="ARBA00022801"/>
    </source>
</evidence>
<proteinExistence type="inferred from homology"/>
<comment type="similarity">
    <text evidence="1">Belongs to the sulfatase family.</text>
</comment>
<dbReference type="InterPro" id="IPR000917">
    <property type="entry name" value="Sulfatase_N"/>
</dbReference>
<dbReference type="OrthoDB" id="9762324at2"/>
<dbReference type="GO" id="GO:0047753">
    <property type="term" value="F:choline-sulfatase activity"/>
    <property type="evidence" value="ECO:0007669"/>
    <property type="project" value="UniProtKB-EC"/>
</dbReference>
<evidence type="ECO:0000313" key="6">
    <source>
        <dbReference type="Proteomes" id="UP000315724"/>
    </source>
</evidence>
<keyword evidence="2" id="KW-0479">Metal-binding</keyword>
<name>A0A517QSV7_9PLAN</name>
<evidence type="ECO:0000256" key="2">
    <source>
        <dbReference type="ARBA" id="ARBA00022723"/>
    </source>
</evidence>
<dbReference type="InterPro" id="IPR024607">
    <property type="entry name" value="Sulfatase_CS"/>
</dbReference>
<dbReference type="PROSITE" id="PS00523">
    <property type="entry name" value="SULFATASE_1"/>
    <property type="match status" value="1"/>
</dbReference>
<feature type="domain" description="Sulfatase N-terminal" evidence="4">
    <location>
        <begin position="13"/>
        <end position="363"/>
    </location>
</feature>
<dbReference type="EMBL" id="CP036267">
    <property type="protein sequence ID" value="QDT34709.1"/>
    <property type="molecule type" value="Genomic_DNA"/>
</dbReference>
<dbReference type="SUPFAM" id="SSF53649">
    <property type="entry name" value="Alkaline phosphatase-like"/>
    <property type="match status" value="1"/>
</dbReference>
<evidence type="ECO:0000313" key="5">
    <source>
        <dbReference type="EMBL" id="QDT34709.1"/>
    </source>
</evidence>
<gene>
    <name evidence="5" type="primary">betC_10</name>
    <name evidence="5" type="ORF">Mal48_39810</name>
</gene>
<protein>
    <submittedName>
        <fullName evidence="5">Choline-sulfatase</fullName>
        <ecNumber evidence="5">3.1.6.6</ecNumber>
    </submittedName>
</protein>
<dbReference type="EC" id="3.1.6.6" evidence="5"/>
<keyword evidence="6" id="KW-1185">Reference proteome</keyword>
<dbReference type="PANTHER" id="PTHR45953">
    <property type="entry name" value="IDURONATE 2-SULFATASE"/>
    <property type="match status" value="1"/>
</dbReference>
<keyword evidence="3 5" id="KW-0378">Hydrolase</keyword>
<dbReference type="PANTHER" id="PTHR45953:SF1">
    <property type="entry name" value="IDURONATE 2-SULFATASE"/>
    <property type="match status" value="1"/>
</dbReference>
<dbReference type="Pfam" id="PF00884">
    <property type="entry name" value="Sulfatase"/>
    <property type="match status" value="1"/>
</dbReference>
<organism evidence="5 6">
    <name type="scientific">Thalassoglobus polymorphus</name>
    <dbReference type="NCBI Taxonomy" id="2527994"/>
    <lineage>
        <taxon>Bacteria</taxon>
        <taxon>Pseudomonadati</taxon>
        <taxon>Planctomycetota</taxon>
        <taxon>Planctomycetia</taxon>
        <taxon>Planctomycetales</taxon>
        <taxon>Planctomycetaceae</taxon>
        <taxon>Thalassoglobus</taxon>
    </lineage>
</organism>
<reference evidence="5 6" key="1">
    <citation type="submission" date="2019-02" db="EMBL/GenBank/DDBJ databases">
        <title>Deep-cultivation of Planctomycetes and their phenomic and genomic characterization uncovers novel biology.</title>
        <authorList>
            <person name="Wiegand S."/>
            <person name="Jogler M."/>
            <person name="Boedeker C."/>
            <person name="Pinto D."/>
            <person name="Vollmers J."/>
            <person name="Rivas-Marin E."/>
            <person name="Kohn T."/>
            <person name="Peeters S.H."/>
            <person name="Heuer A."/>
            <person name="Rast P."/>
            <person name="Oberbeckmann S."/>
            <person name="Bunk B."/>
            <person name="Jeske O."/>
            <person name="Meyerdierks A."/>
            <person name="Storesund J.E."/>
            <person name="Kallscheuer N."/>
            <person name="Luecker S."/>
            <person name="Lage O.M."/>
            <person name="Pohl T."/>
            <person name="Merkel B.J."/>
            <person name="Hornburger P."/>
            <person name="Mueller R.-W."/>
            <person name="Bruemmer F."/>
            <person name="Labrenz M."/>
            <person name="Spormann A.M."/>
            <person name="Op den Camp H."/>
            <person name="Overmann J."/>
            <person name="Amann R."/>
            <person name="Jetten M.S.M."/>
            <person name="Mascher T."/>
            <person name="Medema M.H."/>
            <person name="Devos D.P."/>
            <person name="Kaster A.-K."/>
            <person name="Ovreas L."/>
            <person name="Rohde M."/>
            <person name="Galperin M.Y."/>
            <person name="Jogler C."/>
        </authorList>
    </citation>
    <scope>NUCLEOTIDE SEQUENCE [LARGE SCALE GENOMIC DNA]</scope>
    <source>
        <strain evidence="5 6">Mal48</strain>
    </source>
</reference>
<dbReference type="KEGG" id="tpol:Mal48_39810"/>
<accession>A0A517QSV7</accession>
<evidence type="ECO:0000256" key="1">
    <source>
        <dbReference type="ARBA" id="ARBA00008779"/>
    </source>
</evidence>